<reference evidence="12 14" key="1">
    <citation type="journal article" date="2014" name="BMC Genomics">
        <title>Genome sequence of Anopheles sinensis provides insight into genetics basis of mosquito competence for malaria parasites.</title>
        <authorList>
            <person name="Zhou D."/>
            <person name="Zhang D."/>
            <person name="Ding G."/>
            <person name="Shi L."/>
            <person name="Hou Q."/>
            <person name="Ye Y."/>
            <person name="Xu Y."/>
            <person name="Zhou H."/>
            <person name="Xiong C."/>
            <person name="Li S."/>
            <person name="Yu J."/>
            <person name="Hong S."/>
            <person name="Yu X."/>
            <person name="Zou P."/>
            <person name="Chen C."/>
            <person name="Chang X."/>
            <person name="Wang W."/>
            <person name="Lv Y."/>
            <person name="Sun Y."/>
            <person name="Ma L."/>
            <person name="Shen B."/>
            <person name="Zhu C."/>
        </authorList>
    </citation>
    <scope>NUCLEOTIDE SEQUENCE [LARGE SCALE GENOMIC DNA]</scope>
</reference>
<dbReference type="GO" id="GO:0000981">
    <property type="term" value="F:DNA-binding transcription factor activity, RNA polymerase II-specific"/>
    <property type="evidence" value="ECO:0007669"/>
    <property type="project" value="TreeGrafter"/>
</dbReference>
<keyword evidence="2" id="KW-0479">Metal-binding</keyword>
<dbReference type="GO" id="GO:0000978">
    <property type="term" value="F:RNA polymerase II cis-regulatory region sequence-specific DNA binding"/>
    <property type="evidence" value="ECO:0007669"/>
    <property type="project" value="TreeGrafter"/>
</dbReference>
<keyword evidence="8" id="KW-0804">Transcription</keyword>
<keyword evidence="5" id="KW-0862">Zinc</keyword>
<dbReference type="AlphaFoldDB" id="A0A084VZU5"/>
<gene>
    <name evidence="12" type="ORF">ZHAS_00011294</name>
</gene>
<dbReference type="EnsemblMetazoa" id="ASIC011294-RA">
    <property type="protein sequence ID" value="ASIC011294-PA"/>
    <property type="gene ID" value="ASIC011294"/>
</dbReference>
<dbReference type="PANTHER" id="PTHR46105:SF5">
    <property type="entry name" value="ZINC FINGER AND BTB DOMAIN-CONTAINING PROTEIN 44 ISOFORM X1"/>
    <property type="match status" value="1"/>
</dbReference>
<keyword evidence="9" id="KW-0539">Nucleus</keyword>
<dbReference type="EMBL" id="ATLV01018965">
    <property type="status" value="NOT_ANNOTATED_CDS"/>
    <property type="molecule type" value="Genomic_DNA"/>
</dbReference>
<evidence type="ECO:0000256" key="4">
    <source>
        <dbReference type="ARBA" id="ARBA00022771"/>
    </source>
</evidence>
<dbReference type="PROSITE" id="PS50097">
    <property type="entry name" value="BTB"/>
    <property type="match status" value="1"/>
</dbReference>
<feature type="region of interest" description="Disordered" evidence="10">
    <location>
        <begin position="420"/>
        <end position="447"/>
    </location>
</feature>
<keyword evidence="14" id="KW-1185">Reference proteome</keyword>
<evidence type="ECO:0000256" key="5">
    <source>
        <dbReference type="ARBA" id="ARBA00022833"/>
    </source>
</evidence>
<reference evidence="13" key="2">
    <citation type="submission" date="2020-05" db="UniProtKB">
        <authorList>
            <consortium name="EnsemblMetazoa"/>
        </authorList>
    </citation>
    <scope>IDENTIFICATION</scope>
</reference>
<evidence type="ECO:0000256" key="8">
    <source>
        <dbReference type="ARBA" id="ARBA00023163"/>
    </source>
</evidence>
<evidence type="ECO:0000259" key="11">
    <source>
        <dbReference type="PROSITE" id="PS50097"/>
    </source>
</evidence>
<dbReference type="SMART" id="SM00225">
    <property type="entry name" value="BTB"/>
    <property type="match status" value="1"/>
</dbReference>
<evidence type="ECO:0000256" key="2">
    <source>
        <dbReference type="ARBA" id="ARBA00022723"/>
    </source>
</evidence>
<sequence length="447" mass="48713">MFGTWCIPNSAIPPDVILEVGPQPCSTSYAAHGSLLALHSGYLRAALRTLEPPHNNTTFGSLRRANLQTNPHIATSVSMANSPMALNGANTATTILHLPNVTTEQFMPLLTYMYTGYLDLTVDNIFGVLLATHLLHMPRALELCRSFLSSSSTLSVGNNATLAAPPGLPDLERTFYVPKSATVTDVPKLVRPIASKALTTVGLHFIAPPTASQISLLPSAPFRSLGPSIISPVNPLSEQPHDATRENHESPSQSPISVTQYEDESVTLQTPQLQSIENEDTMDSITVDSKCDDNENEPTLQNEFASDPQRSAKANMICKGETLTNRTRKHPSVVSQSSVKRHRSVESATDESGTGNGVIIDIASCDGPVRFRRVLNVMYGCNKNNKSPHYRTTDNVGLSEVGEEVKKIVTQHRSLRYASSFHQQVRTQHSRKPEDTLANTQTKVCSH</sequence>
<keyword evidence="3" id="KW-0677">Repeat</keyword>
<dbReference type="OrthoDB" id="4845755at2759"/>
<dbReference type="InterPro" id="IPR050457">
    <property type="entry name" value="ZnFinger_BTB_dom_contain"/>
</dbReference>
<dbReference type="Proteomes" id="UP000030765">
    <property type="component" value="Unassembled WGS sequence"/>
</dbReference>
<dbReference type="Gene3D" id="3.30.710.10">
    <property type="entry name" value="Potassium Channel Kv1.1, Chain A"/>
    <property type="match status" value="1"/>
</dbReference>
<proteinExistence type="predicted"/>
<dbReference type="PANTHER" id="PTHR46105">
    <property type="entry name" value="AGAP004733-PA"/>
    <property type="match status" value="1"/>
</dbReference>
<dbReference type="GO" id="GO:0008270">
    <property type="term" value="F:zinc ion binding"/>
    <property type="evidence" value="ECO:0007669"/>
    <property type="project" value="UniProtKB-KW"/>
</dbReference>
<evidence type="ECO:0000313" key="13">
    <source>
        <dbReference type="EnsemblMetazoa" id="ASIC011294-PA"/>
    </source>
</evidence>
<dbReference type="Pfam" id="PF00651">
    <property type="entry name" value="BTB"/>
    <property type="match status" value="1"/>
</dbReference>
<comment type="subcellular location">
    <subcellularLocation>
        <location evidence="1">Nucleus</location>
    </subcellularLocation>
</comment>
<protein>
    <submittedName>
        <fullName evidence="12">AGAP004733-PA-like protein</fullName>
    </submittedName>
    <submittedName>
        <fullName evidence="13">BTB domain-containing protein</fullName>
    </submittedName>
</protein>
<evidence type="ECO:0000313" key="14">
    <source>
        <dbReference type="Proteomes" id="UP000030765"/>
    </source>
</evidence>
<keyword evidence="7" id="KW-0238">DNA-binding</keyword>
<evidence type="ECO:0000256" key="10">
    <source>
        <dbReference type="SAM" id="MobiDB-lite"/>
    </source>
</evidence>
<dbReference type="STRING" id="74873.A0A084VZU5"/>
<dbReference type="InterPro" id="IPR000210">
    <property type="entry name" value="BTB/POZ_dom"/>
</dbReference>
<name>A0A084VZU5_ANOSI</name>
<dbReference type="EMBL" id="KE525256">
    <property type="protein sequence ID" value="KFB43489.1"/>
    <property type="molecule type" value="Genomic_DNA"/>
</dbReference>
<evidence type="ECO:0000256" key="6">
    <source>
        <dbReference type="ARBA" id="ARBA00023015"/>
    </source>
</evidence>
<feature type="compositionally biased region" description="Polar residues" evidence="10">
    <location>
        <begin position="437"/>
        <end position="447"/>
    </location>
</feature>
<feature type="region of interest" description="Disordered" evidence="10">
    <location>
        <begin position="231"/>
        <end position="263"/>
    </location>
</feature>
<dbReference type="VEuPathDB" id="VectorBase:ASIC011294"/>
<keyword evidence="6" id="KW-0805">Transcription regulation</keyword>
<feature type="compositionally biased region" description="Polar residues" evidence="10">
    <location>
        <begin position="250"/>
        <end position="263"/>
    </location>
</feature>
<dbReference type="GO" id="GO:0005634">
    <property type="term" value="C:nucleus"/>
    <property type="evidence" value="ECO:0007669"/>
    <property type="project" value="UniProtKB-SubCell"/>
</dbReference>
<feature type="domain" description="BTB" evidence="11">
    <location>
        <begin position="14"/>
        <end position="122"/>
    </location>
</feature>
<evidence type="ECO:0000313" key="12">
    <source>
        <dbReference type="EMBL" id="KFB43489.1"/>
    </source>
</evidence>
<evidence type="ECO:0000256" key="1">
    <source>
        <dbReference type="ARBA" id="ARBA00004123"/>
    </source>
</evidence>
<dbReference type="SUPFAM" id="SSF54695">
    <property type="entry name" value="POZ domain"/>
    <property type="match status" value="1"/>
</dbReference>
<evidence type="ECO:0000256" key="3">
    <source>
        <dbReference type="ARBA" id="ARBA00022737"/>
    </source>
</evidence>
<evidence type="ECO:0000256" key="7">
    <source>
        <dbReference type="ARBA" id="ARBA00023125"/>
    </source>
</evidence>
<evidence type="ECO:0000256" key="9">
    <source>
        <dbReference type="ARBA" id="ARBA00023242"/>
    </source>
</evidence>
<keyword evidence="4" id="KW-0863">Zinc-finger</keyword>
<accession>A0A084VZU5</accession>
<feature type="region of interest" description="Disordered" evidence="10">
    <location>
        <begin position="326"/>
        <end position="353"/>
    </location>
</feature>
<organism evidence="12">
    <name type="scientific">Anopheles sinensis</name>
    <name type="common">Mosquito</name>
    <dbReference type="NCBI Taxonomy" id="74873"/>
    <lineage>
        <taxon>Eukaryota</taxon>
        <taxon>Metazoa</taxon>
        <taxon>Ecdysozoa</taxon>
        <taxon>Arthropoda</taxon>
        <taxon>Hexapoda</taxon>
        <taxon>Insecta</taxon>
        <taxon>Pterygota</taxon>
        <taxon>Neoptera</taxon>
        <taxon>Endopterygota</taxon>
        <taxon>Diptera</taxon>
        <taxon>Nematocera</taxon>
        <taxon>Culicoidea</taxon>
        <taxon>Culicidae</taxon>
        <taxon>Anophelinae</taxon>
        <taxon>Anopheles</taxon>
    </lineage>
</organism>
<dbReference type="InterPro" id="IPR011333">
    <property type="entry name" value="SKP1/BTB/POZ_sf"/>
</dbReference>
<feature type="compositionally biased region" description="Basic and acidic residues" evidence="10">
    <location>
        <begin position="239"/>
        <end position="249"/>
    </location>
</feature>